<dbReference type="HAMAP" id="MF_00367">
    <property type="entry name" value="GTPase_Era"/>
    <property type="match status" value="1"/>
</dbReference>
<dbReference type="Gene3D" id="3.30.300.20">
    <property type="match status" value="1"/>
</dbReference>
<dbReference type="PANTHER" id="PTHR42698">
    <property type="entry name" value="GTPASE ERA"/>
    <property type="match status" value="1"/>
</dbReference>
<comment type="caution">
    <text evidence="11">The sequence shown here is derived from an EMBL/GenBank/DDBJ whole genome shotgun (WGS) entry which is preliminary data.</text>
</comment>
<dbReference type="Gene3D" id="3.40.50.300">
    <property type="entry name" value="P-loop containing nucleotide triphosphate hydrolases"/>
    <property type="match status" value="1"/>
</dbReference>
<evidence type="ECO:0000259" key="10">
    <source>
        <dbReference type="PROSITE" id="PS51713"/>
    </source>
</evidence>
<evidence type="ECO:0000313" key="12">
    <source>
        <dbReference type="Proteomes" id="UP001170651"/>
    </source>
</evidence>
<dbReference type="GO" id="GO:0070181">
    <property type="term" value="F:small ribosomal subunit rRNA binding"/>
    <property type="evidence" value="ECO:0007669"/>
    <property type="project" value="UniProtKB-UniRule"/>
</dbReference>
<dbReference type="InterPro" id="IPR004044">
    <property type="entry name" value="KH_dom_type_2"/>
</dbReference>
<dbReference type="InterPro" id="IPR005225">
    <property type="entry name" value="Small_GTP-bd"/>
</dbReference>
<dbReference type="GO" id="GO:0005525">
    <property type="term" value="F:GTP binding"/>
    <property type="evidence" value="ECO:0007669"/>
    <property type="project" value="UniProtKB-UniRule"/>
</dbReference>
<evidence type="ECO:0000256" key="1">
    <source>
        <dbReference type="ARBA" id="ARBA00007921"/>
    </source>
</evidence>
<dbReference type="NCBIfam" id="TIGR00231">
    <property type="entry name" value="small_GTP"/>
    <property type="match status" value="1"/>
</dbReference>
<evidence type="ECO:0000256" key="8">
    <source>
        <dbReference type="RuleBase" id="RU003761"/>
    </source>
</evidence>
<keyword evidence="6" id="KW-0472">Membrane</keyword>
<keyword evidence="3 6" id="KW-0547">Nucleotide-binding</keyword>
<feature type="domain" description="Era-type G" evidence="10">
    <location>
        <begin position="3"/>
        <end position="173"/>
    </location>
</feature>
<dbReference type="InterPro" id="IPR015946">
    <property type="entry name" value="KH_dom-like_a/b"/>
</dbReference>
<evidence type="ECO:0000256" key="6">
    <source>
        <dbReference type="HAMAP-Rule" id="MF_00367"/>
    </source>
</evidence>
<proteinExistence type="inferred from homology"/>
<feature type="binding site" evidence="6">
    <location>
        <begin position="11"/>
        <end position="18"/>
    </location>
    <ligand>
        <name>GTP</name>
        <dbReference type="ChEBI" id="CHEBI:37565"/>
    </ligand>
</feature>
<keyword evidence="12" id="KW-1185">Reference proteome</keyword>
<evidence type="ECO:0000256" key="5">
    <source>
        <dbReference type="ARBA" id="ARBA00023134"/>
    </source>
</evidence>
<dbReference type="NCBIfam" id="NF000908">
    <property type="entry name" value="PRK00089.1"/>
    <property type="match status" value="1"/>
</dbReference>
<dbReference type="PRINTS" id="PR00326">
    <property type="entry name" value="GTP1OBG"/>
</dbReference>
<dbReference type="Pfam" id="PF01926">
    <property type="entry name" value="MMR_HSR1"/>
    <property type="match status" value="1"/>
</dbReference>
<keyword evidence="6" id="KW-0690">Ribosome biogenesis</keyword>
<evidence type="ECO:0000256" key="7">
    <source>
        <dbReference type="PROSITE-ProRule" id="PRU01050"/>
    </source>
</evidence>
<accession>A0A9K3SU52</accession>
<feature type="region of interest" description="G5" evidence="7">
    <location>
        <begin position="150"/>
        <end position="152"/>
    </location>
</feature>
<feature type="region of interest" description="G4" evidence="7">
    <location>
        <begin position="121"/>
        <end position="124"/>
    </location>
</feature>
<reference evidence="11 12" key="1">
    <citation type="journal article" date="2023" name="Int. J. Syst. Evol. Microbiol.">
        <title>The observation of taxonomic boundaries for the 16SrII and 16SrXXV phytoplasmas using genome-based delimitation.</title>
        <authorList>
            <person name="Rodrigues Jardim B."/>
            <person name="Tran-Nguyen L.T.T."/>
            <person name="Gambley C."/>
            <person name="Al-Sadi A.M."/>
            <person name="Al-Subhi A.M."/>
            <person name="Foissac X."/>
            <person name="Salar P."/>
            <person name="Cai H."/>
            <person name="Yang J.Y."/>
            <person name="Davis R."/>
            <person name="Jones L."/>
            <person name="Rodoni B."/>
            <person name="Constable F.E."/>
        </authorList>
    </citation>
    <scope>NUCLEOTIDE SEQUENCE [LARGE SCALE GENOMIC DNA]</scope>
    <source>
        <strain evidence="11">BAWM-OMN-P26</strain>
    </source>
</reference>
<dbReference type="GO" id="GO:0043024">
    <property type="term" value="F:ribosomal small subunit binding"/>
    <property type="evidence" value="ECO:0007669"/>
    <property type="project" value="TreeGrafter"/>
</dbReference>
<dbReference type="EMBL" id="JAOSIW010000020">
    <property type="protein sequence ID" value="MDO8054685.1"/>
    <property type="molecule type" value="Genomic_DNA"/>
</dbReference>
<sequence>MFKSGFISIIGNTNVGKSTLINALINQKISITSYKSQTTRDAIIGIDTSSCYQFIFIDTPGLHANNKYLLNKMMYQVTLKSLNEADVILLVVDREYQQTSREQKFLDLLRKYNKKIILVVNKMDLYKKIVIDKIILSYVKKFNFDAVVPISSINNNNNNINILKQHILEFLPEGENYYPSHIKTNINQNKFISELIREKILYYLHQEIPHASTVLIENISPINSSAVVNISALILIEKNNQKKILIGNQGNMLKKIGIEARKDIEQILNKKIYLDLWVKVEKKWRNNINSLRKIGISINFN</sequence>
<feature type="binding site" evidence="6">
    <location>
        <begin position="58"/>
        <end position="62"/>
    </location>
    <ligand>
        <name>GTP</name>
        <dbReference type="ChEBI" id="CHEBI:37565"/>
    </ligand>
</feature>
<dbReference type="RefSeq" id="WP_213680471.1">
    <property type="nucleotide sequence ID" value="NZ_JALQCT010000017.1"/>
</dbReference>
<dbReference type="AlphaFoldDB" id="A0A9K3SU52"/>
<organism evidence="11 12">
    <name type="scientific">Candidatus Phytoplasma australasiaticum subsp. australasiaticum</name>
    <dbReference type="NCBI Taxonomy" id="2832407"/>
    <lineage>
        <taxon>Bacteria</taxon>
        <taxon>Bacillati</taxon>
        <taxon>Mycoplasmatota</taxon>
        <taxon>Mollicutes</taxon>
        <taxon>Acholeplasmatales</taxon>
        <taxon>Acholeplasmataceae</taxon>
        <taxon>Candidatus Phytoplasma</taxon>
        <taxon>16SrII (Peanut WB group)</taxon>
        <taxon>Candidatus Phytoplasma australasiaticum</taxon>
    </lineage>
</organism>
<dbReference type="NCBIfam" id="TIGR00436">
    <property type="entry name" value="era"/>
    <property type="match status" value="1"/>
</dbReference>
<keyword evidence="5 6" id="KW-0342">GTP-binding</keyword>
<dbReference type="PANTHER" id="PTHR42698:SF1">
    <property type="entry name" value="GTPASE ERA, MITOCHONDRIAL"/>
    <property type="match status" value="1"/>
</dbReference>
<dbReference type="CDD" id="cd22534">
    <property type="entry name" value="KH-II_Era"/>
    <property type="match status" value="1"/>
</dbReference>
<feature type="region of interest" description="G2" evidence="7">
    <location>
        <begin position="37"/>
        <end position="41"/>
    </location>
</feature>
<dbReference type="InterPro" id="IPR009019">
    <property type="entry name" value="KH_sf_prok-type"/>
</dbReference>
<comment type="subcellular location">
    <subcellularLocation>
        <location evidence="6">Cytoplasm</location>
    </subcellularLocation>
    <subcellularLocation>
        <location evidence="6">Cell membrane</location>
        <topology evidence="6">Peripheral membrane protein</topology>
    </subcellularLocation>
</comment>
<feature type="region of interest" description="G1" evidence="7">
    <location>
        <begin position="11"/>
        <end position="18"/>
    </location>
</feature>
<dbReference type="SUPFAM" id="SSF54814">
    <property type="entry name" value="Prokaryotic type KH domain (KH-domain type II)"/>
    <property type="match status" value="1"/>
</dbReference>
<dbReference type="InterPro" id="IPR027417">
    <property type="entry name" value="P-loop_NTPase"/>
</dbReference>
<feature type="domain" description="KH type-2" evidence="9">
    <location>
        <begin position="196"/>
        <end position="282"/>
    </location>
</feature>
<dbReference type="InterPro" id="IPR005662">
    <property type="entry name" value="GTPase_Era-like"/>
</dbReference>
<feature type="region of interest" description="G3" evidence="7">
    <location>
        <begin position="58"/>
        <end position="61"/>
    </location>
</feature>
<keyword evidence="6" id="KW-1003">Cell membrane</keyword>
<dbReference type="SUPFAM" id="SSF52540">
    <property type="entry name" value="P-loop containing nucleoside triphosphate hydrolases"/>
    <property type="match status" value="1"/>
</dbReference>
<dbReference type="PROSITE" id="PS51713">
    <property type="entry name" value="G_ERA"/>
    <property type="match status" value="1"/>
</dbReference>
<dbReference type="GO" id="GO:0005886">
    <property type="term" value="C:plasma membrane"/>
    <property type="evidence" value="ECO:0007669"/>
    <property type="project" value="UniProtKB-SubCell"/>
</dbReference>
<comment type="function">
    <text evidence="6">An essential GTPase that binds both GDP and GTP, with rapid nucleotide exchange. Plays a role in 16S rRNA processing and 30S ribosomal subunit biogenesis and possibly also in cell cycle regulation and energy metabolism.</text>
</comment>
<dbReference type="Proteomes" id="UP001170651">
    <property type="component" value="Unassembled WGS sequence"/>
</dbReference>
<comment type="similarity">
    <text evidence="1 6 7 8">Belongs to the TRAFAC class TrmE-Era-EngA-EngB-Septin-like GTPase superfamily. Era GTPase family.</text>
</comment>
<evidence type="ECO:0000259" key="9">
    <source>
        <dbReference type="PROSITE" id="PS50823"/>
    </source>
</evidence>
<dbReference type="InterPro" id="IPR006073">
    <property type="entry name" value="GTP-bd"/>
</dbReference>
<dbReference type="GO" id="GO:0003924">
    <property type="term" value="F:GTPase activity"/>
    <property type="evidence" value="ECO:0007669"/>
    <property type="project" value="UniProtKB-UniRule"/>
</dbReference>
<protein>
    <recommendedName>
        <fullName evidence="2 6">GTPase Era</fullName>
    </recommendedName>
</protein>
<evidence type="ECO:0000256" key="4">
    <source>
        <dbReference type="ARBA" id="ARBA00022884"/>
    </source>
</evidence>
<keyword evidence="4 6" id="KW-0694">RNA-binding</keyword>
<dbReference type="PROSITE" id="PS50823">
    <property type="entry name" value="KH_TYPE_2"/>
    <property type="match status" value="1"/>
</dbReference>
<dbReference type="Pfam" id="PF07650">
    <property type="entry name" value="KH_2"/>
    <property type="match status" value="1"/>
</dbReference>
<keyword evidence="6" id="KW-0699">rRNA-binding</keyword>
<keyword evidence="6" id="KW-0963">Cytoplasm</keyword>
<comment type="subunit">
    <text evidence="6">Monomer.</text>
</comment>
<dbReference type="GO" id="GO:0005829">
    <property type="term" value="C:cytosol"/>
    <property type="evidence" value="ECO:0007669"/>
    <property type="project" value="TreeGrafter"/>
</dbReference>
<evidence type="ECO:0000256" key="2">
    <source>
        <dbReference type="ARBA" id="ARBA00020484"/>
    </source>
</evidence>
<dbReference type="CDD" id="cd04163">
    <property type="entry name" value="Era"/>
    <property type="match status" value="1"/>
</dbReference>
<feature type="binding site" evidence="6">
    <location>
        <begin position="121"/>
        <end position="124"/>
    </location>
    <ligand>
        <name>GTP</name>
        <dbReference type="ChEBI" id="CHEBI:37565"/>
    </ligand>
</feature>
<dbReference type="GO" id="GO:0000028">
    <property type="term" value="P:ribosomal small subunit assembly"/>
    <property type="evidence" value="ECO:0007669"/>
    <property type="project" value="TreeGrafter"/>
</dbReference>
<dbReference type="InterPro" id="IPR030388">
    <property type="entry name" value="G_ERA_dom"/>
</dbReference>
<dbReference type="GeneID" id="93018423"/>
<evidence type="ECO:0000256" key="3">
    <source>
        <dbReference type="ARBA" id="ARBA00022741"/>
    </source>
</evidence>
<name>A0A9K3SU52_9MOLU</name>
<gene>
    <name evidence="6 11" type="primary">era</name>
    <name evidence="11" type="ORF">OC696_02285</name>
</gene>
<evidence type="ECO:0000313" key="11">
    <source>
        <dbReference type="EMBL" id="MDO8054685.1"/>
    </source>
</evidence>